<evidence type="ECO:0000313" key="1">
    <source>
        <dbReference type="EMBL" id="TXI29066.1"/>
    </source>
</evidence>
<dbReference type="EMBL" id="SSFX01000039">
    <property type="protein sequence ID" value="TXI29066.1"/>
    <property type="molecule type" value="Genomic_DNA"/>
</dbReference>
<protein>
    <submittedName>
        <fullName evidence="1">Uncharacterized protein</fullName>
    </submittedName>
</protein>
<evidence type="ECO:0000313" key="2">
    <source>
        <dbReference type="Proteomes" id="UP000321055"/>
    </source>
</evidence>
<dbReference type="Proteomes" id="UP000321055">
    <property type="component" value="Unassembled WGS sequence"/>
</dbReference>
<proteinExistence type="predicted"/>
<comment type="caution">
    <text evidence="1">The sequence shown here is derived from an EMBL/GenBank/DDBJ whole genome shotgun (WGS) entry which is preliminary data.</text>
</comment>
<sequence>MATISFLVNGKTAQQTKPTAWVTIEEMASGSLLFKVKQGGGTMENLHGVYFDITDESILNTLRVTAVSNAIRADEESVNCLKNGTDASESCVDTKAQDGMSSYSFTLHSTARALTLCDFPQIQLDYSGDGGSSNMNTNDDFSHRWLYLGLF</sequence>
<organism evidence="1 2">
    <name type="scientific">Nitrosomonas oligotropha</name>
    <dbReference type="NCBI Taxonomy" id="42354"/>
    <lineage>
        <taxon>Bacteria</taxon>
        <taxon>Pseudomonadati</taxon>
        <taxon>Pseudomonadota</taxon>
        <taxon>Betaproteobacteria</taxon>
        <taxon>Nitrosomonadales</taxon>
        <taxon>Nitrosomonadaceae</taxon>
        <taxon>Nitrosomonas</taxon>
    </lineage>
</organism>
<name>A0A5C7VTM4_9PROT</name>
<dbReference type="AlphaFoldDB" id="A0A5C7VTM4"/>
<gene>
    <name evidence="1" type="ORF">E6Q60_05290</name>
</gene>
<accession>A0A5C7VTM4</accession>
<reference evidence="1 2" key="1">
    <citation type="submission" date="2018-09" db="EMBL/GenBank/DDBJ databases">
        <title>Metagenome Assembled Genomes from an Advanced Water Purification Facility.</title>
        <authorList>
            <person name="Stamps B.W."/>
            <person name="Spear J.R."/>
        </authorList>
    </citation>
    <scope>NUCLEOTIDE SEQUENCE [LARGE SCALE GENOMIC DNA]</scope>
    <source>
        <strain evidence="1">Bin_54_1</strain>
    </source>
</reference>